<dbReference type="WBParaSite" id="ES5_v2.g29059.t1">
    <property type="protein sequence ID" value="ES5_v2.g29059.t1"/>
    <property type="gene ID" value="ES5_v2.g29059"/>
</dbReference>
<evidence type="ECO:0000313" key="2">
    <source>
        <dbReference type="WBParaSite" id="ES5_v2.g29059.t1"/>
    </source>
</evidence>
<dbReference type="Proteomes" id="UP000887579">
    <property type="component" value="Unplaced"/>
</dbReference>
<sequence length="109" mass="12235">MIKSNSDNYYSVAAVATIGAMGIGWYVWNNRPEKLAPLVDPKSQTRELPDGSRICRYLKTDELMVSLHPDALTLYEAIRRGARVSENGPMIGSRVKQADGSEPYVWLNY</sequence>
<name>A0AC34GHB0_9BILA</name>
<accession>A0AC34GHB0</accession>
<evidence type="ECO:0000313" key="1">
    <source>
        <dbReference type="Proteomes" id="UP000887579"/>
    </source>
</evidence>
<reference evidence="2" key="1">
    <citation type="submission" date="2022-11" db="UniProtKB">
        <authorList>
            <consortium name="WormBaseParasite"/>
        </authorList>
    </citation>
    <scope>IDENTIFICATION</scope>
</reference>
<protein>
    <submittedName>
        <fullName evidence="2">Uncharacterized protein</fullName>
    </submittedName>
</protein>
<proteinExistence type="predicted"/>
<organism evidence="1 2">
    <name type="scientific">Panagrolaimus sp. ES5</name>
    <dbReference type="NCBI Taxonomy" id="591445"/>
    <lineage>
        <taxon>Eukaryota</taxon>
        <taxon>Metazoa</taxon>
        <taxon>Ecdysozoa</taxon>
        <taxon>Nematoda</taxon>
        <taxon>Chromadorea</taxon>
        <taxon>Rhabditida</taxon>
        <taxon>Tylenchina</taxon>
        <taxon>Panagrolaimomorpha</taxon>
        <taxon>Panagrolaimoidea</taxon>
        <taxon>Panagrolaimidae</taxon>
        <taxon>Panagrolaimus</taxon>
    </lineage>
</organism>